<reference evidence="6" key="1">
    <citation type="submission" date="2019-03" db="EMBL/GenBank/DDBJ databases">
        <title>Metabolic reconstructions from genomes of highly enriched 'Candidatus Accumulibacter' and 'Candidatus Competibacter' bioreactor populations.</title>
        <authorList>
            <person name="Annavajhala M.K."/>
            <person name="Welles L."/>
            <person name="Abbas B."/>
            <person name="Sorokin D."/>
            <person name="Park H."/>
            <person name="Van Loosdrecht M."/>
            <person name="Chandran K."/>
        </authorList>
    </citation>
    <scope>NUCLEOTIDE SEQUENCE</scope>
    <source>
        <strain evidence="6">SBR_L</strain>
    </source>
</reference>
<keyword evidence="4" id="KW-0812">Transmembrane</keyword>
<dbReference type="CDD" id="cd06127">
    <property type="entry name" value="DEDDh"/>
    <property type="match status" value="1"/>
</dbReference>
<accession>A0ABX1TF58</accession>
<sequence length="731" mass="81109">MKHMRKLLLAAAAIALFLLAVVVATALLMLASEADASGSGRTAEERIVVLLVLLLVACAISFWVTYRLHELYVSAPLRMAEELAAAVAHSGLRLGEYAAGELQVLGKVGNQLLSLREAHEKDVAERVREARASLEEERSRLAALMADLSQSVVVCNLDGRVLLYNQRAKQELSTAADGSNAELLGLGRSIYTVFDRALIGHALERLQQASRDGSDGDSKKLVGSAQFVTATRSGRLLRAHMSPVLGEDGPHHARVGGLSITGFVLVLEDVTSTNERHARRDVLIQSLVEGGRGPLGSIRAAGEMLSDFPDMPSQQRDRFLRVIRDEAGVLTAQFEKTASAFSNDLRERWLLEEILGAELLAVAARRIGERRSSERRALAVKTENVDEELWLRVDSFGLLQALHYLALRLQDEYEVREVRLSLTRSGQLAQFDLSWLGTFMNNETAMSWLQDPMTTGGEASPLSVTDVIERCNGDIWFQRERVSHRAFFRTMLPAAEAPKDLPRAIVAAPEGERPEFYDFDIFLWSAVSHELDDRLLTELSYTIFDTETTGLQPSEGDEIIQIGATRIVNRRLLRQECFDQLVDPRRSLSPQSVAIHGITPELLVGQPYIDAVLPKFHAFCADTVLVGHNAAFDMRFLQMKEKQTGLRFEQALLDTLLLSAVLHPNQTTHRLEAIAERLGVSVFGRHTALGDAIVTGEVFLKMLPLLAEMGIKTLRQAREASQRTYHARLKY</sequence>
<evidence type="ECO:0000256" key="2">
    <source>
        <dbReference type="ARBA" id="ARBA00049244"/>
    </source>
</evidence>
<organism evidence="6 7">
    <name type="scientific">Candidatus Accumulibacter contiguus</name>
    <dbReference type="NCBI Taxonomy" id="2954381"/>
    <lineage>
        <taxon>Bacteria</taxon>
        <taxon>Pseudomonadati</taxon>
        <taxon>Pseudomonadota</taxon>
        <taxon>Betaproteobacteria</taxon>
        <taxon>Candidatus Accumulibacter</taxon>
    </lineage>
</organism>
<dbReference type="Gene3D" id="3.30.450.20">
    <property type="entry name" value="PAS domain"/>
    <property type="match status" value="1"/>
</dbReference>
<evidence type="ECO:0000256" key="3">
    <source>
        <dbReference type="SAM" id="Coils"/>
    </source>
</evidence>
<dbReference type="NCBIfam" id="TIGR00573">
    <property type="entry name" value="dnaq"/>
    <property type="match status" value="1"/>
</dbReference>
<evidence type="ECO:0000256" key="4">
    <source>
        <dbReference type="SAM" id="Phobius"/>
    </source>
</evidence>
<proteinExistence type="predicted"/>
<dbReference type="Gene3D" id="3.30.420.10">
    <property type="entry name" value="Ribonuclease H-like superfamily/Ribonuclease H"/>
    <property type="match status" value="1"/>
</dbReference>
<evidence type="ECO:0000313" key="7">
    <source>
        <dbReference type="Proteomes" id="UP000886469"/>
    </source>
</evidence>
<dbReference type="EMBL" id="SPMX01000056">
    <property type="protein sequence ID" value="NMQ06867.1"/>
    <property type="molecule type" value="Genomic_DNA"/>
</dbReference>
<keyword evidence="4" id="KW-0472">Membrane</keyword>
<feature type="domain" description="Exonuclease" evidence="5">
    <location>
        <begin position="540"/>
        <end position="708"/>
    </location>
</feature>
<feature type="transmembrane region" description="Helical" evidence="4">
    <location>
        <begin position="46"/>
        <end position="66"/>
    </location>
</feature>
<dbReference type="InterPro" id="IPR036397">
    <property type="entry name" value="RNaseH_sf"/>
</dbReference>
<name>A0ABX1TF58_9PROT</name>
<dbReference type="SUPFAM" id="SSF53098">
    <property type="entry name" value="Ribonuclease H-like"/>
    <property type="match status" value="1"/>
</dbReference>
<dbReference type="InterPro" id="IPR006054">
    <property type="entry name" value="DnaQ"/>
</dbReference>
<keyword evidence="3" id="KW-0175">Coiled coil</keyword>
<evidence type="ECO:0000259" key="5">
    <source>
        <dbReference type="SMART" id="SM00479"/>
    </source>
</evidence>
<dbReference type="InterPro" id="IPR013520">
    <property type="entry name" value="Ribonucl_H"/>
</dbReference>
<dbReference type="SUPFAM" id="SSF55785">
    <property type="entry name" value="PYP-like sensor domain (PAS domain)"/>
    <property type="match status" value="1"/>
</dbReference>
<dbReference type="Proteomes" id="UP000886469">
    <property type="component" value="Unassembled WGS sequence"/>
</dbReference>
<protein>
    <recommendedName>
        <fullName evidence="1">DNA-directed DNA polymerase</fullName>
        <ecNumber evidence="1">2.7.7.7</ecNumber>
    </recommendedName>
</protein>
<dbReference type="PANTHER" id="PTHR30231">
    <property type="entry name" value="DNA POLYMERASE III SUBUNIT EPSILON"/>
    <property type="match status" value="1"/>
</dbReference>
<keyword evidence="7" id="KW-1185">Reference proteome</keyword>
<feature type="coiled-coil region" evidence="3">
    <location>
        <begin position="124"/>
        <end position="151"/>
    </location>
</feature>
<evidence type="ECO:0000256" key="1">
    <source>
        <dbReference type="ARBA" id="ARBA00012417"/>
    </source>
</evidence>
<dbReference type="EC" id="2.7.7.7" evidence="1"/>
<comment type="catalytic activity">
    <reaction evidence="2">
        <text>DNA(n) + a 2'-deoxyribonucleoside 5'-triphosphate = DNA(n+1) + diphosphate</text>
        <dbReference type="Rhea" id="RHEA:22508"/>
        <dbReference type="Rhea" id="RHEA-COMP:17339"/>
        <dbReference type="Rhea" id="RHEA-COMP:17340"/>
        <dbReference type="ChEBI" id="CHEBI:33019"/>
        <dbReference type="ChEBI" id="CHEBI:61560"/>
        <dbReference type="ChEBI" id="CHEBI:173112"/>
        <dbReference type="EC" id="2.7.7.7"/>
    </reaction>
</comment>
<dbReference type="PANTHER" id="PTHR30231:SF41">
    <property type="entry name" value="DNA POLYMERASE III SUBUNIT EPSILON"/>
    <property type="match status" value="1"/>
</dbReference>
<evidence type="ECO:0000313" key="6">
    <source>
        <dbReference type="EMBL" id="NMQ06867.1"/>
    </source>
</evidence>
<dbReference type="InterPro" id="IPR012337">
    <property type="entry name" value="RNaseH-like_sf"/>
</dbReference>
<comment type="caution">
    <text evidence="6">The sequence shown here is derived from an EMBL/GenBank/DDBJ whole genome shotgun (WGS) entry which is preliminary data.</text>
</comment>
<dbReference type="SMART" id="SM00479">
    <property type="entry name" value="EXOIII"/>
    <property type="match status" value="1"/>
</dbReference>
<keyword evidence="4" id="KW-1133">Transmembrane helix</keyword>
<dbReference type="Pfam" id="PF00929">
    <property type="entry name" value="RNase_T"/>
    <property type="match status" value="1"/>
</dbReference>
<dbReference type="InterPro" id="IPR035965">
    <property type="entry name" value="PAS-like_dom_sf"/>
</dbReference>
<gene>
    <name evidence="6" type="ORF">E4Q08_17235</name>
</gene>